<dbReference type="InterPro" id="IPR002575">
    <property type="entry name" value="Aminoglycoside_PTrfase"/>
</dbReference>
<reference evidence="2" key="1">
    <citation type="journal article" date="2006" name="Biologia">
        <title>Molecular analysis of plasmid pAP4 from Acetobacter pasteurianus.</title>
        <authorList>
            <person name="Grones J."/>
            <person name="Kretova M."/>
        </authorList>
    </citation>
    <scope>NUCLEOTIDE SEQUENCE</scope>
    <source>
        <strain evidence="2">Type strain:CCM 2374</strain>
        <plasmid evidence="2">pAP4</plasmid>
    </source>
</reference>
<dbReference type="SUPFAM" id="SSF56112">
    <property type="entry name" value="Protein kinase-like (PK-like)"/>
    <property type="match status" value="1"/>
</dbReference>
<sequence>MSHIQRETSCSRPRLNSNMDADLYGYKWARDNVGQSGATIYRLYGKPDAPELFLKHGKGSVANDVTDEMVRLNWLTEFMPLPTIKMFIRTPDDAWLLTIAIPGKTACQVLEEYPDSGENIVDALAVFLRRLHSIPVCNCPFNSDRVFRLAQAQSRMNNGLVDAVILMTSVMAGLLNKSGKKCISFCHSHRIQSSLMVIYHLITLFLTRE</sequence>
<dbReference type="EMBL" id="AM295100">
    <property type="protein sequence ID" value="CAL26906.1"/>
    <property type="molecule type" value="Genomic_DNA"/>
</dbReference>
<evidence type="ECO:0000313" key="2">
    <source>
        <dbReference type="EMBL" id="CAL26906.1"/>
    </source>
</evidence>
<dbReference type="AlphaFoldDB" id="Q0VJ95"/>
<dbReference type="Gene3D" id="3.90.1200.10">
    <property type="match status" value="1"/>
</dbReference>
<feature type="domain" description="Aminoglycoside phosphotransferase" evidence="1">
    <location>
        <begin position="31"/>
        <end position="158"/>
    </location>
</feature>
<organism evidence="2">
    <name type="scientific">Acetobacter pasteurianus</name>
    <name type="common">Acetobacter turbidans</name>
    <dbReference type="NCBI Taxonomy" id="438"/>
    <lineage>
        <taxon>Bacteria</taxon>
        <taxon>Pseudomonadati</taxon>
        <taxon>Pseudomonadota</taxon>
        <taxon>Alphaproteobacteria</taxon>
        <taxon>Acetobacterales</taxon>
        <taxon>Acetobacteraceae</taxon>
        <taxon>Acetobacter</taxon>
    </lineage>
</organism>
<name>Q0VJ95_ACEPA</name>
<proteinExistence type="predicted"/>
<dbReference type="InterPro" id="IPR011009">
    <property type="entry name" value="Kinase-like_dom_sf"/>
</dbReference>
<geneLocation type="plasmid" evidence="2">
    <name>pAP4</name>
</geneLocation>
<evidence type="ECO:0000259" key="1">
    <source>
        <dbReference type="Pfam" id="PF01636"/>
    </source>
</evidence>
<protein>
    <submittedName>
        <fullName evidence="2">Aminoglycoside-3-phospho transferase</fullName>
    </submittedName>
</protein>
<dbReference type="GO" id="GO:0016740">
    <property type="term" value="F:transferase activity"/>
    <property type="evidence" value="ECO:0007669"/>
    <property type="project" value="UniProtKB-KW"/>
</dbReference>
<accession>Q0VJ95</accession>
<dbReference type="Pfam" id="PF01636">
    <property type="entry name" value="APH"/>
    <property type="match status" value="1"/>
</dbReference>
<keyword evidence="2" id="KW-0614">Plasmid</keyword>
<keyword evidence="2" id="KW-0808">Transferase</keyword>
<dbReference type="Gene3D" id="3.30.200.20">
    <property type="entry name" value="Phosphorylase Kinase, domain 1"/>
    <property type="match status" value="1"/>
</dbReference>
<gene>
    <name evidence="2" type="primary">aph</name>
</gene>